<evidence type="ECO:0000313" key="6">
    <source>
        <dbReference type="EMBL" id="GAA2000716.1"/>
    </source>
</evidence>
<keyword evidence="3" id="KW-0560">Oxidoreductase</keyword>
<evidence type="ECO:0000259" key="5">
    <source>
        <dbReference type="Pfam" id="PF00881"/>
    </source>
</evidence>
<dbReference type="EMBL" id="BAAAQM010000069">
    <property type="protein sequence ID" value="GAA2000716.1"/>
    <property type="molecule type" value="Genomic_DNA"/>
</dbReference>
<name>A0ABP5ENL8_9ACTN</name>
<sequence>MTETVSGTQQGQPARETRAACEKHSSHNPPAGRGGGGARDDSPVTAVGSGRKPDRDRVSGPDANGARDGSPARIVDPGRVPDAGGHHAAAIAVAVDPVPAPGRSPAPPTADEPPAPPPTVPLSARALPPPAMHTAAAEFAELMASRRSVREFSTEPVPDSVIDLAVRAAASAPSGAHVQPWRFVVVTDPVRKRRLREAAEAEEYEFYNRRASAEWLGAIARFGTDWHKPFLTDAPAVIVVFEVHQGPNSPKPYYVKESVGIAVGFLLAALHHAGLATLTHTPSPMRFLNEVCERPPEERPYLVIPVGYPAPGTRVPDIVRKPLEEVMVRC</sequence>
<evidence type="ECO:0000256" key="4">
    <source>
        <dbReference type="SAM" id="MobiDB-lite"/>
    </source>
</evidence>
<dbReference type="InterPro" id="IPR050627">
    <property type="entry name" value="Nitroreductase/BluB"/>
</dbReference>
<reference evidence="7" key="1">
    <citation type="journal article" date="2019" name="Int. J. Syst. Evol. Microbiol.">
        <title>The Global Catalogue of Microorganisms (GCM) 10K type strain sequencing project: providing services to taxonomists for standard genome sequencing and annotation.</title>
        <authorList>
            <consortium name="The Broad Institute Genomics Platform"/>
            <consortium name="The Broad Institute Genome Sequencing Center for Infectious Disease"/>
            <person name="Wu L."/>
            <person name="Ma J."/>
        </authorList>
    </citation>
    <scope>NUCLEOTIDE SEQUENCE [LARGE SCALE GENOMIC DNA]</scope>
    <source>
        <strain evidence="7">JCM 16013</strain>
    </source>
</reference>
<dbReference type="SUPFAM" id="SSF55469">
    <property type="entry name" value="FMN-dependent nitroreductase-like"/>
    <property type="match status" value="1"/>
</dbReference>
<feature type="compositionally biased region" description="Pro residues" evidence="4">
    <location>
        <begin position="98"/>
        <end position="120"/>
    </location>
</feature>
<keyword evidence="1" id="KW-0285">Flavoprotein</keyword>
<dbReference type="PANTHER" id="PTHR23026:SF90">
    <property type="entry name" value="IODOTYROSINE DEIODINASE 1"/>
    <property type="match status" value="1"/>
</dbReference>
<comment type="caution">
    <text evidence="6">The sequence shown here is derived from an EMBL/GenBank/DDBJ whole genome shotgun (WGS) entry which is preliminary data.</text>
</comment>
<dbReference type="InterPro" id="IPR000415">
    <property type="entry name" value="Nitroreductase-like"/>
</dbReference>
<keyword evidence="7" id="KW-1185">Reference proteome</keyword>
<feature type="domain" description="Nitroreductase" evidence="5">
    <location>
        <begin position="144"/>
        <end position="308"/>
    </location>
</feature>
<dbReference type="CDD" id="cd02144">
    <property type="entry name" value="iodotyrosine_dehalogenase"/>
    <property type="match status" value="1"/>
</dbReference>
<feature type="compositionally biased region" description="Polar residues" evidence="4">
    <location>
        <begin position="1"/>
        <end position="12"/>
    </location>
</feature>
<accession>A0ABP5ENL8</accession>
<evidence type="ECO:0000256" key="2">
    <source>
        <dbReference type="ARBA" id="ARBA00022643"/>
    </source>
</evidence>
<proteinExistence type="predicted"/>
<evidence type="ECO:0000313" key="7">
    <source>
        <dbReference type="Proteomes" id="UP001499854"/>
    </source>
</evidence>
<dbReference type="Gene3D" id="3.40.109.10">
    <property type="entry name" value="NADH Oxidase"/>
    <property type="match status" value="1"/>
</dbReference>
<evidence type="ECO:0000256" key="1">
    <source>
        <dbReference type="ARBA" id="ARBA00022630"/>
    </source>
</evidence>
<dbReference type="PANTHER" id="PTHR23026">
    <property type="entry name" value="NADPH NITROREDUCTASE"/>
    <property type="match status" value="1"/>
</dbReference>
<gene>
    <name evidence="6" type="ORF">GCM10009838_77850</name>
</gene>
<dbReference type="Pfam" id="PF00881">
    <property type="entry name" value="Nitroreductase"/>
    <property type="match status" value="1"/>
</dbReference>
<organism evidence="6 7">
    <name type="scientific">Catenulispora subtropica</name>
    <dbReference type="NCBI Taxonomy" id="450798"/>
    <lineage>
        <taxon>Bacteria</taxon>
        <taxon>Bacillati</taxon>
        <taxon>Actinomycetota</taxon>
        <taxon>Actinomycetes</taxon>
        <taxon>Catenulisporales</taxon>
        <taxon>Catenulisporaceae</taxon>
        <taxon>Catenulispora</taxon>
    </lineage>
</organism>
<keyword evidence="2" id="KW-0288">FMN</keyword>
<evidence type="ECO:0000256" key="3">
    <source>
        <dbReference type="ARBA" id="ARBA00023002"/>
    </source>
</evidence>
<feature type="region of interest" description="Disordered" evidence="4">
    <location>
        <begin position="97"/>
        <end position="127"/>
    </location>
</feature>
<feature type="compositionally biased region" description="Basic and acidic residues" evidence="4">
    <location>
        <begin position="15"/>
        <end position="25"/>
    </location>
</feature>
<protein>
    <recommendedName>
        <fullName evidence="5">Nitroreductase domain-containing protein</fullName>
    </recommendedName>
</protein>
<dbReference type="Proteomes" id="UP001499854">
    <property type="component" value="Unassembled WGS sequence"/>
</dbReference>
<feature type="region of interest" description="Disordered" evidence="4">
    <location>
        <begin position="1"/>
        <end position="84"/>
    </location>
</feature>
<dbReference type="InterPro" id="IPR029479">
    <property type="entry name" value="Nitroreductase"/>
</dbReference>